<dbReference type="Proteomes" id="UP001586593">
    <property type="component" value="Unassembled WGS sequence"/>
</dbReference>
<evidence type="ECO:0000313" key="2">
    <source>
        <dbReference type="EMBL" id="KAL1844744.1"/>
    </source>
</evidence>
<name>A0ABR3VSU7_9PEZI</name>
<feature type="transmembrane region" description="Helical" evidence="1">
    <location>
        <begin position="64"/>
        <end position="83"/>
    </location>
</feature>
<dbReference type="EMBL" id="JAZHXJ010001493">
    <property type="protein sequence ID" value="KAL1844744.1"/>
    <property type="molecule type" value="Genomic_DNA"/>
</dbReference>
<keyword evidence="1" id="KW-0472">Membrane</keyword>
<comment type="caution">
    <text evidence="2">The sequence shown here is derived from an EMBL/GenBank/DDBJ whole genome shotgun (WGS) entry which is preliminary data.</text>
</comment>
<proteinExistence type="predicted"/>
<evidence type="ECO:0000313" key="3">
    <source>
        <dbReference type="Proteomes" id="UP001586593"/>
    </source>
</evidence>
<accession>A0ABR3VSU7</accession>
<evidence type="ECO:0000256" key="1">
    <source>
        <dbReference type="SAM" id="Phobius"/>
    </source>
</evidence>
<feature type="transmembrane region" description="Helical" evidence="1">
    <location>
        <begin position="21"/>
        <end position="44"/>
    </location>
</feature>
<keyword evidence="1" id="KW-0812">Transmembrane</keyword>
<reference evidence="2 3" key="1">
    <citation type="journal article" date="2024" name="Commun. Biol.">
        <title>Comparative genomic analysis of thermophilic fungi reveals convergent evolutionary adaptations and gene losses.</title>
        <authorList>
            <person name="Steindorff A.S."/>
            <person name="Aguilar-Pontes M.V."/>
            <person name="Robinson A.J."/>
            <person name="Andreopoulos B."/>
            <person name="LaButti K."/>
            <person name="Kuo A."/>
            <person name="Mondo S."/>
            <person name="Riley R."/>
            <person name="Otillar R."/>
            <person name="Haridas S."/>
            <person name="Lipzen A."/>
            <person name="Grimwood J."/>
            <person name="Schmutz J."/>
            <person name="Clum A."/>
            <person name="Reid I.D."/>
            <person name="Moisan M.C."/>
            <person name="Butler G."/>
            <person name="Nguyen T.T.M."/>
            <person name="Dewar K."/>
            <person name="Conant G."/>
            <person name="Drula E."/>
            <person name="Henrissat B."/>
            <person name="Hansel C."/>
            <person name="Singer S."/>
            <person name="Hutchinson M.I."/>
            <person name="de Vries R.P."/>
            <person name="Natvig D.O."/>
            <person name="Powell A.J."/>
            <person name="Tsang A."/>
            <person name="Grigoriev I.V."/>
        </authorList>
    </citation>
    <scope>NUCLEOTIDE SEQUENCE [LARGE SCALE GENOMIC DNA]</scope>
    <source>
        <strain evidence="2 3">ATCC 24622</strain>
    </source>
</reference>
<organism evidence="2 3">
    <name type="scientific">Phialemonium thermophilum</name>
    <dbReference type="NCBI Taxonomy" id="223376"/>
    <lineage>
        <taxon>Eukaryota</taxon>
        <taxon>Fungi</taxon>
        <taxon>Dikarya</taxon>
        <taxon>Ascomycota</taxon>
        <taxon>Pezizomycotina</taxon>
        <taxon>Sordariomycetes</taxon>
        <taxon>Sordariomycetidae</taxon>
        <taxon>Cephalothecales</taxon>
        <taxon>Cephalothecaceae</taxon>
        <taxon>Phialemonium</taxon>
    </lineage>
</organism>
<gene>
    <name evidence="2" type="ORF">VTK73DRAFT_1875</name>
</gene>
<sequence length="105" mass="11079">MSILAAINDLFRSVYELAASIAGTALHTVQSLVSAVVGLFTGFVRLIQDLLHGAIDVVGGVGRFVIGNIVILTVLSVAGYAFLRLRQQQQRQGGKAVTVGDKKKA</sequence>
<protein>
    <submittedName>
        <fullName evidence="2">Uncharacterized protein</fullName>
    </submittedName>
</protein>
<keyword evidence="3" id="KW-1185">Reference proteome</keyword>
<keyword evidence="1" id="KW-1133">Transmembrane helix</keyword>